<name>A0A9J7BYU7_9BACT</name>
<organism evidence="1 2">
    <name type="scientific">Occallatibacter riparius</name>
    <dbReference type="NCBI Taxonomy" id="1002689"/>
    <lineage>
        <taxon>Bacteria</taxon>
        <taxon>Pseudomonadati</taxon>
        <taxon>Acidobacteriota</taxon>
        <taxon>Terriglobia</taxon>
        <taxon>Terriglobales</taxon>
        <taxon>Acidobacteriaceae</taxon>
        <taxon>Occallatibacter</taxon>
    </lineage>
</organism>
<reference evidence="1" key="1">
    <citation type="submission" date="2021-04" db="EMBL/GenBank/DDBJ databases">
        <title>Phylogenetic analysis of Acidobacteriaceae.</title>
        <authorList>
            <person name="Qiu L."/>
            <person name="Zhang Q."/>
        </authorList>
    </citation>
    <scope>NUCLEOTIDE SEQUENCE</scope>
    <source>
        <strain evidence="1">DSM 25168</strain>
    </source>
</reference>
<sequence length="117" mass="12618">MRFAVLCRGVLRGMGREASCELLATKTVLSEATRAVYSHCAIIEAPLDLPDGDYEVEFAGEVAVTSLRGGNWVVGRILPQTYSEAKTFYDQENTRLKTALNSRRAGKSPAPGDPGGN</sequence>
<dbReference type="RefSeq" id="WP_260796236.1">
    <property type="nucleotide sequence ID" value="NZ_CP093313.1"/>
</dbReference>
<dbReference type="AlphaFoldDB" id="A0A9J7BYU7"/>
<evidence type="ECO:0000313" key="1">
    <source>
        <dbReference type="EMBL" id="UWZ86598.1"/>
    </source>
</evidence>
<dbReference type="EMBL" id="CP093313">
    <property type="protein sequence ID" value="UWZ86598.1"/>
    <property type="molecule type" value="Genomic_DNA"/>
</dbReference>
<accession>A0A9J7BYU7</accession>
<gene>
    <name evidence="1" type="ORF">MOP44_11780</name>
</gene>
<dbReference type="Proteomes" id="UP001059380">
    <property type="component" value="Chromosome"/>
</dbReference>
<evidence type="ECO:0000313" key="2">
    <source>
        <dbReference type="Proteomes" id="UP001059380"/>
    </source>
</evidence>
<keyword evidence="2" id="KW-1185">Reference proteome</keyword>
<dbReference type="KEGG" id="orp:MOP44_11780"/>
<protein>
    <submittedName>
        <fullName evidence="1">Uncharacterized protein</fullName>
    </submittedName>
</protein>
<proteinExistence type="predicted"/>